<feature type="signal peptide" evidence="1">
    <location>
        <begin position="1"/>
        <end position="25"/>
    </location>
</feature>
<evidence type="ECO:0008006" key="4">
    <source>
        <dbReference type="Google" id="ProtNLM"/>
    </source>
</evidence>
<evidence type="ECO:0000313" key="3">
    <source>
        <dbReference type="Proteomes" id="UP000501602"/>
    </source>
</evidence>
<dbReference type="KEGG" id="fes:HER31_11645"/>
<dbReference type="EMBL" id="CP051180">
    <property type="protein sequence ID" value="QIZ77483.1"/>
    <property type="molecule type" value="Genomic_DNA"/>
</dbReference>
<dbReference type="RefSeq" id="WP_168660743.1">
    <property type="nucleotide sequence ID" value="NZ_CP051180.1"/>
</dbReference>
<proteinExistence type="predicted"/>
<accession>A0A6H1UGN5</accession>
<gene>
    <name evidence="2" type="ORF">HER31_11645</name>
</gene>
<protein>
    <recommendedName>
        <fullName evidence="4">Carboxypeptidase regulatory-like domain-containing protein</fullName>
    </recommendedName>
</protein>
<evidence type="ECO:0000256" key="1">
    <source>
        <dbReference type="SAM" id="SignalP"/>
    </source>
</evidence>
<organism evidence="2 3">
    <name type="scientific">Ferrimonas lipolytica</name>
    <dbReference type="NCBI Taxonomy" id="2724191"/>
    <lineage>
        <taxon>Bacteria</taxon>
        <taxon>Pseudomonadati</taxon>
        <taxon>Pseudomonadota</taxon>
        <taxon>Gammaproteobacteria</taxon>
        <taxon>Alteromonadales</taxon>
        <taxon>Ferrimonadaceae</taxon>
        <taxon>Ferrimonas</taxon>
    </lineage>
</organism>
<reference evidence="2 3" key="1">
    <citation type="submission" date="2020-04" db="EMBL/GenBank/DDBJ databases">
        <title>Ferrimonas sp. S7 isolated from sea water.</title>
        <authorList>
            <person name="Bae S.S."/>
            <person name="Baek K."/>
        </authorList>
    </citation>
    <scope>NUCLEOTIDE SEQUENCE [LARGE SCALE GENOMIC DNA]</scope>
    <source>
        <strain evidence="2 3">S7</strain>
    </source>
</reference>
<dbReference type="InterPro" id="IPR013783">
    <property type="entry name" value="Ig-like_fold"/>
</dbReference>
<dbReference type="SUPFAM" id="SSF117074">
    <property type="entry name" value="Hypothetical protein PA1324"/>
    <property type="match status" value="1"/>
</dbReference>
<dbReference type="AlphaFoldDB" id="A0A6H1UGN5"/>
<sequence length="984" mass="110632">MNRSSSAIILGCSLLALLLPSGSWASNDNAALKNSRLISALKRIQQSYENPSNKATDMGAQASGIPAGEELLLDVTVAQQLHSDIWGIKSNSGAMLSLQDFFDLLQIPIEIDLSSELVEGWYFNPNNRFKLTSNLTTGQRQVSINGVELPVNDDTFLLLDDELLVDANQLANWFGLDLAINYRQMSLTIESSQTLPFEQQLARRERSLSSKPNDTPSFTEADNSYQLLSAPVLDLQLQGNFSENYNNGYFSALGSHDLAFMNSQYYFSGSSESGLDNARFTLSNQSNHNDLLGPLQVSQYSIGDVSPVSHGINSSSGLSRGARISNRNNNQLTNTRKITLDGDIQPGWDIELYHNELLIDQQFSNQNGRYEFNDVSLRIGDNRFELVFYGPYGEIERKSKQVLVDIDSTTEQQWVYDFSAVELNSGLFDQFDNKNSSEQGLQLSSQLQRGLNQRWSVELGASYLDNSVGADQQSLSLGSNYALWDNWLLDGLYQWDDQNDNGYHFGIRGQRQQHSFSAYIEQYHRDNKQWGTEVSGQPAFGDSINLNYLLSWTDYQTSSSHQQLRQSLNWRIANIGYEHSLLWGKNDYSEDSLKGSFRSQFNRFGVFSQLTLDYSALPQWQLDKVKVDLSWPIIPYLSGDVEAFYKPQYDQYQVQTAFTWQQNSWYLNSYFRWDSVQEWSLGLLARISVGYDNKTDSVLLTKQSLANSGTVLVRVFEDSNLNGKYDEDELLVKNAKVKAPQSRRQGYTNDSGIATLTSMPLLRATDVVLDRDSLEDGFLIPTQPGVAVAPKRGQMVVLEIPLVEAAEIDGTIYLQKDPDKGDEPAAYAGLMLKDKQGQTVATTQAEYDGYYLFTDIIPGDYQVVVDPEYAQRQKLRTVEPATAALHQPGTVLAGLDMTLERKQTLTGYAAAIGTFKSLALMQSYWHLLQPRLVGFELNGFYSIDASGYQLNAALYQQENEADLVCRKLQQTGISCNVSLYQRDF</sequence>
<keyword evidence="3" id="KW-1185">Reference proteome</keyword>
<dbReference type="Gene3D" id="2.60.40.10">
    <property type="entry name" value="Immunoglobulins"/>
    <property type="match status" value="1"/>
</dbReference>
<evidence type="ECO:0000313" key="2">
    <source>
        <dbReference type="EMBL" id="QIZ77483.1"/>
    </source>
</evidence>
<dbReference type="Proteomes" id="UP000501602">
    <property type="component" value="Chromosome"/>
</dbReference>
<name>A0A6H1UGN5_9GAMM</name>
<feature type="chain" id="PRO_5026252972" description="Carboxypeptidase regulatory-like domain-containing protein" evidence="1">
    <location>
        <begin position="26"/>
        <end position="984"/>
    </location>
</feature>
<keyword evidence="1" id="KW-0732">Signal</keyword>